<dbReference type="AlphaFoldDB" id="H2YSF0"/>
<dbReference type="PANTHER" id="PTHR15045:SF1">
    <property type="entry name" value="FUCOSE-1-PHOSPHATE GUANYLYLTRANSFERASE"/>
    <property type="match status" value="1"/>
</dbReference>
<name>H2YSF0_CIOSA</name>
<proteinExistence type="predicted"/>
<reference evidence="2" key="1">
    <citation type="submission" date="2003-08" db="EMBL/GenBank/DDBJ databases">
        <authorList>
            <person name="Birren B."/>
            <person name="Nusbaum C."/>
            <person name="Abebe A."/>
            <person name="Abouelleil A."/>
            <person name="Adekoya E."/>
            <person name="Ait-zahra M."/>
            <person name="Allen N."/>
            <person name="Allen T."/>
            <person name="An P."/>
            <person name="Anderson M."/>
            <person name="Anderson S."/>
            <person name="Arachchi H."/>
            <person name="Armbruster J."/>
            <person name="Bachantsang P."/>
            <person name="Baldwin J."/>
            <person name="Barry A."/>
            <person name="Bayul T."/>
            <person name="Blitshsteyn B."/>
            <person name="Bloom T."/>
            <person name="Blye J."/>
            <person name="Boguslavskiy L."/>
            <person name="Borowsky M."/>
            <person name="Boukhgalter B."/>
            <person name="Brunache A."/>
            <person name="Butler J."/>
            <person name="Calixte N."/>
            <person name="Calvo S."/>
            <person name="Camarata J."/>
            <person name="Campo K."/>
            <person name="Chang J."/>
            <person name="Cheshatsang Y."/>
            <person name="Citroen M."/>
            <person name="Collymore A."/>
            <person name="Considine T."/>
            <person name="Cook A."/>
            <person name="Cooke P."/>
            <person name="Corum B."/>
            <person name="Cuomo C."/>
            <person name="David R."/>
            <person name="Dawoe T."/>
            <person name="Degray S."/>
            <person name="Dodge S."/>
            <person name="Dooley K."/>
            <person name="Dorje P."/>
            <person name="Dorjee K."/>
            <person name="Dorris L."/>
            <person name="Duffey N."/>
            <person name="Dupes A."/>
            <person name="Elkins T."/>
            <person name="Engels R."/>
            <person name="Erickson J."/>
            <person name="Farina A."/>
            <person name="Faro S."/>
            <person name="Ferreira P."/>
            <person name="Fischer H."/>
            <person name="Fitzgerald M."/>
            <person name="Foley K."/>
            <person name="Gage D."/>
            <person name="Galagan J."/>
            <person name="Gearin G."/>
            <person name="Gnerre S."/>
            <person name="Gnirke A."/>
            <person name="Goyette A."/>
            <person name="Graham J."/>
            <person name="Grandbois E."/>
            <person name="Gyaltsen K."/>
            <person name="Hafez N."/>
            <person name="Hagopian D."/>
            <person name="Hagos B."/>
            <person name="Hall J."/>
            <person name="Hatcher B."/>
            <person name="Heller A."/>
            <person name="Higgins H."/>
            <person name="Honan T."/>
            <person name="Horn A."/>
            <person name="Houde N."/>
            <person name="Hughes L."/>
            <person name="Hulme W."/>
            <person name="Husby E."/>
            <person name="Iliev I."/>
            <person name="Jaffe D."/>
            <person name="Jones C."/>
            <person name="Kamal M."/>
            <person name="Kamat A."/>
            <person name="Kamvysselis M."/>
            <person name="Karlsson E."/>
            <person name="Kells C."/>
            <person name="Kieu A."/>
            <person name="Kisner P."/>
            <person name="Kodira C."/>
            <person name="Kulbokas E."/>
            <person name="Labutti K."/>
            <person name="Lama D."/>
            <person name="Landers T."/>
            <person name="Leger J."/>
            <person name="Levine S."/>
            <person name="Lewis D."/>
            <person name="Lewis T."/>
            <person name="Lindblad-toh K."/>
            <person name="Liu X."/>
            <person name="Lokyitsang T."/>
            <person name="Lokyitsang Y."/>
            <person name="Lucien O."/>
            <person name="Lui A."/>
            <person name="Ma L.J."/>
            <person name="Mabbitt R."/>
            <person name="Macdonald J."/>
            <person name="Maclean C."/>
            <person name="Major J."/>
            <person name="Manning J."/>
            <person name="Marabella R."/>
            <person name="Maru K."/>
            <person name="Matthews C."/>
            <person name="Mauceli E."/>
            <person name="Mccarthy M."/>
            <person name="Mcdonough S."/>
            <person name="Mcghee T."/>
            <person name="Meldrim J."/>
            <person name="Meneus L."/>
            <person name="Mesirov J."/>
            <person name="Mihalev A."/>
            <person name="Mihova T."/>
            <person name="Mikkelsen T."/>
            <person name="Mlenga V."/>
            <person name="Moru K."/>
            <person name="Mozes J."/>
            <person name="Mulrain L."/>
            <person name="Munson G."/>
            <person name="Naylor J."/>
            <person name="Newes C."/>
            <person name="Nguyen C."/>
            <person name="Nguyen N."/>
            <person name="Nguyen T."/>
            <person name="Nicol R."/>
            <person name="Nielsen C."/>
            <person name="Nizzari M."/>
            <person name="Norbu C."/>
            <person name="Norbu N."/>
            <person name="O'donnell P."/>
            <person name="Okoawo O."/>
            <person name="O'leary S."/>
            <person name="Omotosho B."/>
            <person name="O'neill K."/>
            <person name="Osman S."/>
            <person name="Parker S."/>
            <person name="Perrin D."/>
            <person name="Phunkhang P."/>
            <person name="Piqani B."/>
            <person name="Purcell S."/>
            <person name="Rachupka T."/>
            <person name="Ramasamy U."/>
            <person name="Rameau R."/>
            <person name="Ray V."/>
            <person name="Raymond C."/>
            <person name="Retta R."/>
            <person name="Richardson S."/>
            <person name="Rise C."/>
            <person name="Rodriguez J."/>
            <person name="Rogers J."/>
            <person name="Rogov P."/>
            <person name="Rutman M."/>
            <person name="Schupbach R."/>
            <person name="Seaman C."/>
            <person name="Settipalli S."/>
            <person name="Sharpe T."/>
            <person name="Sheridan J."/>
            <person name="Sherpa N."/>
            <person name="Shi J."/>
            <person name="Smirnov S."/>
            <person name="Smith C."/>
            <person name="Sougnez C."/>
            <person name="Spencer B."/>
            <person name="Stalker J."/>
            <person name="Stange-thomann N."/>
            <person name="Stavropoulos S."/>
            <person name="Stetson K."/>
            <person name="Stone C."/>
            <person name="Stone S."/>
            <person name="Stubbs M."/>
            <person name="Talamas J."/>
            <person name="Tchuinga P."/>
            <person name="Tenzing P."/>
            <person name="Tesfaye S."/>
            <person name="Theodore J."/>
            <person name="Thoulutsang Y."/>
            <person name="Topham K."/>
            <person name="Towey S."/>
            <person name="Tsamla T."/>
            <person name="Tsomo N."/>
            <person name="Vallee D."/>
            <person name="Vassiliev H."/>
            <person name="Venkataraman V."/>
            <person name="Vinson J."/>
            <person name="Vo A."/>
            <person name="Wade C."/>
            <person name="Wang S."/>
            <person name="Wangchuk T."/>
            <person name="Wangdi T."/>
            <person name="Whittaker C."/>
            <person name="Wilkinson J."/>
            <person name="Wu Y."/>
            <person name="Wyman D."/>
            <person name="Yadav S."/>
            <person name="Yang S."/>
            <person name="Yang X."/>
            <person name="Yeager S."/>
            <person name="Yee E."/>
            <person name="Young G."/>
            <person name="Zainoun J."/>
            <person name="Zembeck L."/>
            <person name="Zimmer A."/>
            <person name="Zody M."/>
            <person name="Lander E."/>
        </authorList>
    </citation>
    <scope>NUCLEOTIDE SEQUENCE [LARGE SCALE GENOMIC DNA]</scope>
</reference>
<dbReference type="Ensembl" id="ENSCSAVT00000008368.1">
    <property type="protein sequence ID" value="ENSCSAVP00000008260.1"/>
    <property type="gene ID" value="ENSCSAVG00000004916.1"/>
</dbReference>
<reference evidence="1" key="3">
    <citation type="submission" date="2025-09" db="UniProtKB">
        <authorList>
            <consortium name="Ensembl"/>
        </authorList>
    </citation>
    <scope>IDENTIFICATION</scope>
</reference>
<dbReference type="HOGENOM" id="CLU_2518260_0_0_1"/>
<sequence>SLIAKVNAETRERFQDFDALRGKHASAGEFWDLVVITAADHKQREAYEVQISSKLKANELPTSAEYVVVEDPPGYKIGIYICAIK</sequence>
<keyword evidence="2" id="KW-1185">Reference proteome</keyword>
<dbReference type="PANTHER" id="PTHR15045">
    <property type="entry name" value="FUCOSE-1-PHOSPHATE GUANYLYLTRANSFERASE"/>
    <property type="match status" value="1"/>
</dbReference>
<evidence type="ECO:0000313" key="2">
    <source>
        <dbReference type="Proteomes" id="UP000007875"/>
    </source>
</evidence>
<reference evidence="1" key="2">
    <citation type="submission" date="2025-08" db="UniProtKB">
        <authorList>
            <consortium name="Ensembl"/>
        </authorList>
    </citation>
    <scope>IDENTIFICATION</scope>
</reference>
<evidence type="ECO:0000313" key="1">
    <source>
        <dbReference type="Ensembl" id="ENSCSAVP00000008260.1"/>
    </source>
</evidence>
<organism evidence="1 2">
    <name type="scientific">Ciona savignyi</name>
    <name type="common">Pacific transparent sea squirt</name>
    <dbReference type="NCBI Taxonomy" id="51511"/>
    <lineage>
        <taxon>Eukaryota</taxon>
        <taxon>Metazoa</taxon>
        <taxon>Chordata</taxon>
        <taxon>Tunicata</taxon>
        <taxon>Ascidiacea</taxon>
        <taxon>Phlebobranchia</taxon>
        <taxon>Cionidae</taxon>
        <taxon>Ciona</taxon>
    </lineage>
</organism>
<accession>H2YSF0</accession>
<dbReference type="Proteomes" id="UP000007875">
    <property type="component" value="Unassembled WGS sequence"/>
</dbReference>
<protein>
    <submittedName>
        <fullName evidence="1">Uncharacterized protein</fullName>
    </submittedName>
</protein>
<dbReference type="GeneTree" id="ENSGT00780000122095"/>